<accession>A0ABY9YSZ1</accession>
<dbReference type="EMBL" id="CP115541">
    <property type="protein sequence ID" value="WNH53686.1"/>
    <property type="molecule type" value="Genomic_DNA"/>
</dbReference>
<name>A0ABY9YSZ1_9GAMM</name>
<organism evidence="1 2">
    <name type="scientific">Stenotrophomonas oahuensis</name>
    <dbReference type="NCBI Taxonomy" id="3003271"/>
    <lineage>
        <taxon>Bacteria</taxon>
        <taxon>Pseudomonadati</taxon>
        <taxon>Pseudomonadota</taxon>
        <taxon>Gammaproteobacteria</taxon>
        <taxon>Lysobacterales</taxon>
        <taxon>Lysobacteraceae</taxon>
        <taxon>Stenotrophomonas</taxon>
    </lineage>
</organism>
<keyword evidence="2" id="KW-1185">Reference proteome</keyword>
<sequence>MARVLVVGSDMQGERALLQRLRSAASLTADGVSTCRDLDECDLLVIRDTPALRNAALRMVRERPRIQLWVEDQQGQLRDGERSNGPVLDDAAIEHALRHMVDSTPASSIDEPCTARGAKAITRALRESLNARQGHAVLALDGAAQVLIDFVQDQMVVPAGVPAEHLAQDLSDSFESLTLHGISARRYQELAGERTRQPLRPLLWQWGQRPDHWQDLDARLQRHARVKLLRWPDFRVLGRQHDSFRLCSLLLKRACSVDECASLLDVPADAVRSFVHPAYLCGYAALEAMPQDVAPVRSTAAAGGGTLLARMWRSVRQRSGA</sequence>
<protein>
    <submittedName>
        <fullName evidence="1">Uncharacterized protein</fullName>
    </submittedName>
</protein>
<proteinExistence type="predicted"/>
<reference evidence="1 2" key="1">
    <citation type="submission" date="2022-12" db="EMBL/GenBank/DDBJ databases">
        <title>Two new species, Stenotrophomonas aracearum and Stenotrophomonas oahuensis, isolated from Anthurium (Araceae family) in Hawaii.</title>
        <authorList>
            <person name="Chunag S.C."/>
            <person name="Dobhal S."/>
            <person name="Alvarez A."/>
            <person name="Arif M."/>
        </authorList>
    </citation>
    <scope>NUCLEOTIDE SEQUENCE [LARGE SCALE GENOMIC DNA]</scope>
    <source>
        <strain evidence="1 2">A5586</strain>
    </source>
</reference>
<evidence type="ECO:0000313" key="2">
    <source>
        <dbReference type="Proteomes" id="UP001302072"/>
    </source>
</evidence>
<dbReference type="RefSeq" id="WP_311192825.1">
    <property type="nucleotide sequence ID" value="NZ_CP115541.1"/>
</dbReference>
<dbReference type="Proteomes" id="UP001302072">
    <property type="component" value="Chromosome"/>
</dbReference>
<evidence type="ECO:0000313" key="1">
    <source>
        <dbReference type="EMBL" id="WNH53686.1"/>
    </source>
</evidence>
<gene>
    <name evidence="1" type="ORF">PDM29_05230</name>
</gene>